<keyword evidence="3" id="KW-1185">Reference proteome</keyword>
<evidence type="ECO:0000313" key="3">
    <source>
        <dbReference type="Proteomes" id="UP000186524"/>
    </source>
</evidence>
<organism evidence="2 3">
    <name type="scientific">Domibacillus mangrovi</name>
    <dbReference type="NCBI Taxonomy" id="1714354"/>
    <lineage>
        <taxon>Bacteria</taxon>
        <taxon>Bacillati</taxon>
        <taxon>Bacillota</taxon>
        <taxon>Bacilli</taxon>
        <taxon>Bacillales</taxon>
        <taxon>Bacillaceae</taxon>
        <taxon>Domibacillus</taxon>
    </lineage>
</organism>
<feature type="compositionally biased region" description="Acidic residues" evidence="1">
    <location>
        <begin position="192"/>
        <end position="204"/>
    </location>
</feature>
<proteinExistence type="predicted"/>
<feature type="region of interest" description="Disordered" evidence="1">
    <location>
        <begin position="88"/>
        <end position="131"/>
    </location>
</feature>
<comment type="caution">
    <text evidence="2">The sequence shown here is derived from an EMBL/GenBank/DDBJ whole genome shotgun (WGS) entry which is preliminary data.</text>
</comment>
<dbReference type="OrthoDB" id="2365850at2"/>
<evidence type="ECO:0000256" key="1">
    <source>
        <dbReference type="SAM" id="MobiDB-lite"/>
    </source>
</evidence>
<feature type="region of interest" description="Disordered" evidence="1">
    <location>
        <begin position="38"/>
        <end position="68"/>
    </location>
</feature>
<dbReference type="InterPro" id="IPR009636">
    <property type="entry name" value="SCAF"/>
</dbReference>
<dbReference type="AlphaFoldDB" id="A0A1Q5P4D4"/>
<dbReference type="Pfam" id="PF06810">
    <property type="entry name" value="Phage_scaffold"/>
    <property type="match status" value="1"/>
</dbReference>
<dbReference type="RefSeq" id="WP_073710882.1">
    <property type="nucleotide sequence ID" value="NZ_MRWQ01000005.1"/>
</dbReference>
<protein>
    <submittedName>
        <fullName evidence="2">Uncharacterized protein</fullName>
    </submittedName>
</protein>
<evidence type="ECO:0000313" key="2">
    <source>
        <dbReference type="EMBL" id="OKL37001.1"/>
    </source>
</evidence>
<name>A0A1Q5P4D4_9BACI</name>
<reference evidence="2 3" key="1">
    <citation type="submission" date="2016-12" db="EMBL/GenBank/DDBJ databases">
        <title>Domibacillus sp. SAOS 44 whole genome sequencing.</title>
        <authorList>
            <person name="Verma A."/>
            <person name="Krishnamurthi S."/>
        </authorList>
    </citation>
    <scope>NUCLEOTIDE SEQUENCE [LARGE SCALE GENOMIC DNA]</scope>
    <source>
        <strain evidence="2 3">SAOS 44</strain>
    </source>
</reference>
<sequence>MFTYLKAWFHVLLFLFKMSKKPAPSAVKEEDLLKLDLQFFADDDPEDDPEDDHEDDPDDDVPNLDELLKDPKFKKQYNAKLKDQLGKRMSKFKDVDPEEYRRLKEQAGDKKDKKEDNAGDDAARNDQNEKRLLRAEHREKTALVKEFAVDNGHNPKLLARLINIDSIELDEDGNADNLDELFEELEEEFPEYFSLQDDDDDEEDPPKKKSRFNSVPKQKTNPKKKVDPHEAGRQKALERHQKKEDKR</sequence>
<feature type="compositionally biased region" description="Acidic residues" evidence="1">
    <location>
        <begin position="41"/>
        <end position="63"/>
    </location>
</feature>
<accession>A0A1Q5P4D4</accession>
<feature type="compositionally biased region" description="Basic and acidic residues" evidence="1">
    <location>
        <begin position="224"/>
        <end position="247"/>
    </location>
</feature>
<dbReference type="STRING" id="1714354.BLL40_05260"/>
<dbReference type="Proteomes" id="UP000186524">
    <property type="component" value="Unassembled WGS sequence"/>
</dbReference>
<gene>
    <name evidence="2" type="ORF">BLL40_05260</name>
</gene>
<feature type="region of interest" description="Disordered" evidence="1">
    <location>
        <begin position="192"/>
        <end position="247"/>
    </location>
</feature>
<dbReference type="EMBL" id="MRWQ01000005">
    <property type="protein sequence ID" value="OKL37001.1"/>
    <property type="molecule type" value="Genomic_DNA"/>
</dbReference>